<accession>A6HL72</accession>
<evidence type="ECO:0000313" key="2">
    <source>
        <dbReference type="EMBL" id="EDM06777.1"/>
    </source>
</evidence>
<evidence type="ECO:0000256" key="1">
    <source>
        <dbReference type="SAM" id="MobiDB-lite"/>
    </source>
</evidence>
<dbReference type="EMBL" id="CH473948">
    <property type="protein sequence ID" value="EDM06777.1"/>
    <property type="molecule type" value="Genomic_DNA"/>
</dbReference>
<protein>
    <submittedName>
        <fullName evidence="2">RCG34422</fullName>
    </submittedName>
</protein>
<sequence>MSGPREGEGNWNGQGATYSS</sequence>
<name>A6HL72_RAT</name>
<organism evidence="2 3">
    <name type="scientific">Rattus norvegicus</name>
    <name type="common">Rat</name>
    <dbReference type="NCBI Taxonomy" id="10116"/>
    <lineage>
        <taxon>Eukaryota</taxon>
        <taxon>Metazoa</taxon>
        <taxon>Chordata</taxon>
        <taxon>Craniata</taxon>
        <taxon>Vertebrata</taxon>
        <taxon>Euteleostomi</taxon>
        <taxon>Mammalia</taxon>
        <taxon>Eutheria</taxon>
        <taxon>Euarchontoglires</taxon>
        <taxon>Glires</taxon>
        <taxon>Rodentia</taxon>
        <taxon>Myomorpha</taxon>
        <taxon>Muroidea</taxon>
        <taxon>Muridae</taxon>
        <taxon>Murinae</taxon>
        <taxon>Rattus</taxon>
    </lineage>
</organism>
<proteinExistence type="predicted"/>
<gene>
    <name evidence="2" type="ORF">rCG_34422</name>
</gene>
<evidence type="ECO:0000313" key="3">
    <source>
        <dbReference type="Proteomes" id="UP000234681"/>
    </source>
</evidence>
<dbReference type="Proteomes" id="UP000234681">
    <property type="component" value="Chromosome 10"/>
</dbReference>
<feature type="compositionally biased region" description="Polar residues" evidence="1">
    <location>
        <begin position="11"/>
        <end position="20"/>
    </location>
</feature>
<dbReference type="AlphaFoldDB" id="A6HL72"/>
<reference evidence="2 3" key="1">
    <citation type="submission" date="2005-07" db="EMBL/GenBank/DDBJ databases">
        <authorList>
            <person name="Mural R.J."/>
            <person name="Li P.W."/>
            <person name="Adams M.D."/>
            <person name="Amanatides P.G."/>
            <person name="Baden-Tillson H."/>
            <person name="Barnstead M."/>
            <person name="Chin S.H."/>
            <person name="Dew I."/>
            <person name="Evans C.A."/>
            <person name="Ferriera S."/>
            <person name="Flanigan M."/>
            <person name="Fosler C."/>
            <person name="Glodek A."/>
            <person name="Gu Z."/>
            <person name="Holt R.A."/>
            <person name="Jennings D."/>
            <person name="Kraft C.L."/>
            <person name="Lu F."/>
            <person name="Nguyen T."/>
            <person name="Nusskern D.R."/>
            <person name="Pfannkoch C.M."/>
            <person name="Sitter C."/>
            <person name="Sutton G.G."/>
            <person name="Venter J.C."/>
            <person name="Wang Z."/>
            <person name="Woodage T."/>
            <person name="Zheng X.H."/>
            <person name="Zhong F."/>
        </authorList>
    </citation>
    <scope>NUCLEOTIDE SEQUENCE [LARGE SCALE GENOMIC DNA]</scope>
    <source>
        <strain>BN</strain>
        <strain evidence="3">Sprague-Dawley</strain>
    </source>
</reference>
<feature type="region of interest" description="Disordered" evidence="1">
    <location>
        <begin position="1"/>
        <end position="20"/>
    </location>
</feature>